<sequence>MLFVLLTWCTCWWGCCSSAWRPGERASGSSPASTSSAG</sequence>
<reference evidence="2" key="2">
    <citation type="journal article" date="2015" name="Fish Shellfish Immunol.">
        <title>Early steps in the European eel (Anguilla anguilla)-Vibrio vulnificus interaction in the gills: Role of the RtxA13 toxin.</title>
        <authorList>
            <person name="Callol A."/>
            <person name="Pajuelo D."/>
            <person name="Ebbesson L."/>
            <person name="Teles M."/>
            <person name="MacKenzie S."/>
            <person name="Amaro C."/>
        </authorList>
    </citation>
    <scope>NUCLEOTIDE SEQUENCE</scope>
</reference>
<evidence type="ECO:0000313" key="2">
    <source>
        <dbReference type="EMBL" id="JAH00105.1"/>
    </source>
</evidence>
<evidence type="ECO:0000256" key="1">
    <source>
        <dbReference type="SAM" id="SignalP"/>
    </source>
</evidence>
<accession>A0A0E9P7S9</accession>
<feature type="signal peptide" evidence="1">
    <location>
        <begin position="1"/>
        <end position="18"/>
    </location>
</feature>
<protein>
    <submittedName>
        <fullName evidence="2">Uncharacterized protein</fullName>
    </submittedName>
</protein>
<keyword evidence="1" id="KW-0732">Signal</keyword>
<reference evidence="2" key="1">
    <citation type="submission" date="2014-11" db="EMBL/GenBank/DDBJ databases">
        <authorList>
            <person name="Amaro Gonzalez C."/>
        </authorList>
    </citation>
    <scope>NUCLEOTIDE SEQUENCE</scope>
</reference>
<name>A0A0E9P7S9_ANGAN</name>
<dbReference type="AlphaFoldDB" id="A0A0E9P7S9"/>
<organism evidence="2">
    <name type="scientific">Anguilla anguilla</name>
    <name type="common">European freshwater eel</name>
    <name type="synonym">Muraena anguilla</name>
    <dbReference type="NCBI Taxonomy" id="7936"/>
    <lineage>
        <taxon>Eukaryota</taxon>
        <taxon>Metazoa</taxon>
        <taxon>Chordata</taxon>
        <taxon>Craniata</taxon>
        <taxon>Vertebrata</taxon>
        <taxon>Euteleostomi</taxon>
        <taxon>Actinopterygii</taxon>
        <taxon>Neopterygii</taxon>
        <taxon>Teleostei</taxon>
        <taxon>Anguilliformes</taxon>
        <taxon>Anguillidae</taxon>
        <taxon>Anguilla</taxon>
    </lineage>
</organism>
<proteinExistence type="predicted"/>
<dbReference type="EMBL" id="GBXM01108472">
    <property type="protein sequence ID" value="JAH00105.1"/>
    <property type="molecule type" value="Transcribed_RNA"/>
</dbReference>
<feature type="chain" id="PRO_5002431166" evidence="1">
    <location>
        <begin position="19"/>
        <end position="38"/>
    </location>
</feature>